<keyword evidence="2" id="KW-1185">Reference proteome</keyword>
<dbReference type="EMBL" id="CP041614">
    <property type="protein sequence ID" value="QDO85827.1"/>
    <property type="molecule type" value="Genomic_DNA"/>
</dbReference>
<sequence>MGLKRSFSKGRLLVVLLILVFLAGYGLASFQGKRLQITKELDSFHREILIAFRLLDQYSGQCDVQKHINFSDYIAHANDKYALVLNKANGFPYYLDSSSFSSRGRS</sequence>
<protein>
    <submittedName>
        <fullName evidence="1">Uncharacterized protein</fullName>
    </submittedName>
</protein>
<evidence type="ECO:0000313" key="2">
    <source>
        <dbReference type="Proteomes" id="UP000315947"/>
    </source>
</evidence>
<evidence type="ECO:0000313" key="1">
    <source>
        <dbReference type="EMBL" id="QDO85827.1"/>
    </source>
</evidence>
<name>A0ABX5X394_9GAMM</name>
<accession>A0ABX5X394</accession>
<proteinExistence type="predicted"/>
<gene>
    <name evidence="1" type="ORF">FM037_24410</name>
</gene>
<dbReference type="Proteomes" id="UP000315947">
    <property type="component" value="Chromosome"/>
</dbReference>
<reference evidence="1 2" key="1">
    <citation type="submission" date="2019-07" db="EMBL/GenBank/DDBJ databases">
        <title>Shewanella sp. YLB-06 whole genomic sequence.</title>
        <authorList>
            <person name="Yu L."/>
        </authorList>
    </citation>
    <scope>NUCLEOTIDE SEQUENCE [LARGE SCALE GENOMIC DNA]</scope>
    <source>
        <strain evidence="1 2">YLB-06</strain>
    </source>
</reference>
<organism evidence="1 2">
    <name type="scientific">Shewanella psychropiezotolerans</name>
    <dbReference type="NCBI Taxonomy" id="2593655"/>
    <lineage>
        <taxon>Bacteria</taxon>
        <taxon>Pseudomonadati</taxon>
        <taxon>Pseudomonadota</taxon>
        <taxon>Gammaproteobacteria</taxon>
        <taxon>Alteromonadales</taxon>
        <taxon>Shewanellaceae</taxon>
        <taxon>Shewanella</taxon>
    </lineage>
</organism>